<reference evidence="2" key="1">
    <citation type="submission" date="2019-07" db="EMBL/GenBank/DDBJ databases">
        <title>Genomic Encyclopedia of Type Strains, Phase IV (KMG-IV): sequencing the most valuable type-strain genomes for metagenomic binning, comparative biology and taxonomic classification.</title>
        <authorList>
            <person name="Goeker M."/>
        </authorList>
    </citation>
    <scope>NUCLEOTIDE SEQUENCE</scope>
    <source>
        <strain evidence="2">DSM 44596</strain>
    </source>
</reference>
<evidence type="ECO:0000313" key="2">
    <source>
        <dbReference type="EMBL" id="TYQ07658.1"/>
    </source>
</evidence>
<dbReference type="EMBL" id="VNIQ01000001">
    <property type="protein sequence ID" value="TYQ07658.1"/>
    <property type="molecule type" value="Genomic_DNA"/>
</dbReference>
<organism evidence="2">
    <name type="scientific">Nocardia globerula</name>
    <dbReference type="NCBI Taxonomy" id="1818"/>
    <lineage>
        <taxon>Bacteria</taxon>
        <taxon>Bacillati</taxon>
        <taxon>Actinomycetota</taxon>
        <taxon>Actinomycetes</taxon>
        <taxon>Mycobacteriales</taxon>
        <taxon>Nocardiaceae</taxon>
        <taxon>Nocardia</taxon>
    </lineage>
</organism>
<comment type="caution">
    <text evidence="2">The sequence shown here is derived from an EMBL/GenBank/DDBJ whole genome shotgun (WGS) entry which is preliminary data.</text>
</comment>
<sequence>MSLTGTRLQRLACTTAQGLPGVTEGYPFTEHLLVFKVVGRVFLVVTQDPGEPIITVKVDPAHGAALIGEHDTIERGRYFDKRHWVSVGAGESVTASLAERLVHNSYELVTEQLPSSQRTLLRQSIEDLKQTGIRSAGAADSQRKEDSDDERS</sequence>
<dbReference type="AlphaFoldDB" id="A0A652YVV1"/>
<dbReference type="InterPro" id="IPR007351">
    <property type="entry name" value="YjbR"/>
</dbReference>
<accession>A0A652YVV1</accession>
<evidence type="ECO:0000256" key="1">
    <source>
        <dbReference type="SAM" id="MobiDB-lite"/>
    </source>
</evidence>
<dbReference type="SUPFAM" id="SSF142906">
    <property type="entry name" value="YjbR-like"/>
    <property type="match status" value="1"/>
</dbReference>
<dbReference type="PANTHER" id="PTHR35145">
    <property type="entry name" value="CYTOPLASMIC PROTEIN-RELATED"/>
    <property type="match status" value="1"/>
</dbReference>
<keyword evidence="2" id="KW-0238">DNA-binding</keyword>
<dbReference type="Gene3D" id="3.90.1150.30">
    <property type="match status" value="1"/>
</dbReference>
<dbReference type="InterPro" id="IPR038056">
    <property type="entry name" value="YjbR-like_sf"/>
</dbReference>
<dbReference type="Pfam" id="PF04237">
    <property type="entry name" value="YjbR"/>
    <property type="match status" value="1"/>
</dbReference>
<dbReference type="InterPro" id="IPR058532">
    <property type="entry name" value="YjbR/MT2646/Rv2570-like"/>
</dbReference>
<protein>
    <submittedName>
        <fullName evidence="2">Putative DNA-binding protein (MmcQ/YjbR family)</fullName>
    </submittedName>
</protein>
<dbReference type="GO" id="GO:0003677">
    <property type="term" value="F:DNA binding"/>
    <property type="evidence" value="ECO:0007669"/>
    <property type="project" value="UniProtKB-KW"/>
</dbReference>
<feature type="region of interest" description="Disordered" evidence="1">
    <location>
        <begin position="131"/>
        <end position="152"/>
    </location>
</feature>
<dbReference type="PANTHER" id="PTHR35145:SF1">
    <property type="entry name" value="CYTOPLASMIC PROTEIN"/>
    <property type="match status" value="1"/>
</dbReference>
<proteinExistence type="predicted"/>
<name>A0A652YVV1_NOCGL</name>
<feature type="compositionally biased region" description="Basic and acidic residues" evidence="1">
    <location>
        <begin position="141"/>
        <end position="152"/>
    </location>
</feature>
<gene>
    <name evidence="2" type="ORF">FNL38_10122</name>
</gene>